<gene>
    <name evidence="10" type="ORF">EV421DRAFT_1703270</name>
</gene>
<dbReference type="InterPro" id="IPR051615">
    <property type="entry name" value="Transcr_Regulatory_Elem"/>
</dbReference>
<feature type="region of interest" description="Disordered" evidence="8">
    <location>
        <begin position="55"/>
        <end position="79"/>
    </location>
</feature>
<dbReference type="GO" id="GO:0008270">
    <property type="term" value="F:zinc ion binding"/>
    <property type="evidence" value="ECO:0007669"/>
    <property type="project" value="InterPro"/>
</dbReference>
<evidence type="ECO:0000313" key="10">
    <source>
        <dbReference type="EMBL" id="KAK0451530.1"/>
    </source>
</evidence>
<feature type="region of interest" description="Disordered" evidence="8">
    <location>
        <begin position="259"/>
        <end position="311"/>
    </location>
</feature>
<feature type="domain" description="Zn(2)-C6 fungal-type" evidence="9">
    <location>
        <begin position="166"/>
        <end position="198"/>
    </location>
</feature>
<dbReference type="CDD" id="cd12148">
    <property type="entry name" value="fungal_TF_MHR"/>
    <property type="match status" value="1"/>
</dbReference>
<dbReference type="Proteomes" id="UP001175226">
    <property type="component" value="Unassembled WGS sequence"/>
</dbReference>
<feature type="compositionally biased region" description="Basic and acidic residues" evidence="8">
    <location>
        <begin position="977"/>
        <end position="994"/>
    </location>
</feature>
<keyword evidence="5" id="KW-0238">DNA-binding</keyword>
<evidence type="ECO:0000256" key="2">
    <source>
        <dbReference type="ARBA" id="ARBA00022723"/>
    </source>
</evidence>
<feature type="region of interest" description="Disordered" evidence="8">
    <location>
        <begin position="447"/>
        <end position="466"/>
    </location>
</feature>
<dbReference type="Pfam" id="PF00172">
    <property type="entry name" value="Zn_clus"/>
    <property type="match status" value="1"/>
</dbReference>
<feature type="compositionally biased region" description="Polar residues" evidence="8">
    <location>
        <begin position="358"/>
        <end position="383"/>
    </location>
</feature>
<dbReference type="GO" id="GO:0005634">
    <property type="term" value="C:nucleus"/>
    <property type="evidence" value="ECO:0007669"/>
    <property type="project" value="UniProtKB-SubCell"/>
</dbReference>
<feature type="compositionally biased region" description="Low complexity" evidence="8">
    <location>
        <begin position="400"/>
        <end position="413"/>
    </location>
</feature>
<evidence type="ECO:0000259" key="9">
    <source>
        <dbReference type="PROSITE" id="PS50048"/>
    </source>
</evidence>
<dbReference type="PANTHER" id="PTHR31313:SF78">
    <property type="entry name" value="TRANSCRIPTION FACTOR DOMAIN-CONTAINING PROTEIN"/>
    <property type="match status" value="1"/>
</dbReference>
<dbReference type="PROSITE" id="PS50048">
    <property type="entry name" value="ZN2_CY6_FUNGAL_2"/>
    <property type="match status" value="1"/>
</dbReference>
<feature type="compositionally biased region" description="Polar residues" evidence="8">
    <location>
        <begin position="577"/>
        <end position="591"/>
    </location>
</feature>
<keyword evidence="4" id="KW-0805">Transcription regulation</keyword>
<evidence type="ECO:0000256" key="3">
    <source>
        <dbReference type="ARBA" id="ARBA00022833"/>
    </source>
</evidence>
<feature type="compositionally biased region" description="Polar residues" evidence="8">
    <location>
        <begin position="299"/>
        <end position="308"/>
    </location>
</feature>
<dbReference type="GO" id="GO:0006351">
    <property type="term" value="P:DNA-templated transcription"/>
    <property type="evidence" value="ECO:0007669"/>
    <property type="project" value="InterPro"/>
</dbReference>
<feature type="region of interest" description="Disordered" evidence="8">
    <location>
        <begin position="1"/>
        <end position="42"/>
    </location>
</feature>
<dbReference type="SMART" id="SM00906">
    <property type="entry name" value="Fungal_trans"/>
    <property type="match status" value="1"/>
</dbReference>
<evidence type="ECO:0000256" key="5">
    <source>
        <dbReference type="ARBA" id="ARBA00023125"/>
    </source>
</evidence>
<dbReference type="PANTHER" id="PTHR31313">
    <property type="entry name" value="TY1 ENHANCER ACTIVATOR"/>
    <property type="match status" value="1"/>
</dbReference>
<dbReference type="CDD" id="cd00067">
    <property type="entry name" value="GAL4"/>
    <property type="match status" value="1"/>
</dbReference>
<keyword evidence="7" id="KW-0539">Nucleus</keyword>
<dbReference type="InterPro" id="IPR007219">
    <property type="entry name" value="XnlR_reg_dom"/>
</dbReference>
<feature type="region of interest" description="Disordered" evidence="8">
    <location>
        <begin position="330"/>
        <end position="413"/>
    </location>
</feature>
<evidence type="ECO:0000256" key="7">
    <source>
        <dbReference type="ARBA" id="ARBA00023242"/>
    </source>
</evidence>
<dbReference type="SMART" id="SM00066">
    <property type="entry name" value="GAL4"/>
    <property type="match status" value="1"/>
</dbReference>
<keyword evidence="2" id="KW-0479">Metal-binding</keyword>
<dbReference type="InterPro" id="IPR036864">
    <property type="entry name" value="Zn2-C6_fun-type_DNA-bd_sf"/>
</dbReference>
<evidence type="ECO:0000256" key="4">
    <source>
        <dbReference type="ARBA" id="ARBA00023015"/>
    </source>
</evidence>
<dbReference type="GO" id="GO:0003677">
    <property type="term" value="F:DNA binding"/>
    <property type="evidence" value="ECO:0007669"/>
    <property type="project" value="UniProtKB-KW"/>
</dbReference>
<organism evidence="10 11">
    <name type="scientific">Armillaria borealis</name>
    <dbReference type="NCBI Taxonomy" id="47425"/>
    <lineage>
        <taxon>Eukaryota</taxon>
        <taxon>Fungi</taxon>
        <taxon>Dikarya</taxon>
        <taxon>Basidiomycota</taxon>
        <taxon>Agaricomycotina</taxon>
        <taxon>Agaricomycetes</taxon>
        <taxon>Agaricomycetidae</taxon>
        <taxon>Agaricales</taxon>
        <taxon>Marasmiineae</taxon>
        <taxon>Physalacriaceae</taxon>
        <taxon>Armillaria</taxon>
    </lineage>
</organism>
<keyword evidence="6" id="KW-0804">Transcription</keyword>
<protein>
    <submittedName>
        <fullName evidence="10">Fungal-specific transcription factor domain-containing protein</fullName>
    </submittedName>
</protein>
<dbReference type="InterPro" id="IPR001138">
    <property type="entry name" value="Zn2Cys6_DnaBD"/>
</dbReference>
<name>A0AA39K154_9AGAR</name>
<feature type="compositionally biased region" description="Low complexity" evidence="8">
    <location>
        <begin position="333"/>
        <end position="342"/>
    </location>
</feature>
<dbReference type="SUPFAM" id="SSF57701">
    <property type="entry name" value="Zn2/Cys6 DNA-binding domain"/>
    <property type="match status" value="1"/>
</dbReference>
<keyword evidence="3" id="KW-0862">Zinc</keyword>
<proteinExistence type="predicted"/>
<dbReference type="Pfam" id="PF04082">
    <property type="entry name" value="Fungal_trans"/>
    <property type="match status" value="1"/>
</dbReference>
<keyword evidence="11" id="KW-1185">Reference proteome</keyword>
<evidence type="ECO:0000256" key="6">
    <source>
        <dbReference type="ARBA" id="ARBA00023163"/>
    </source>
</evidence>
<dbReference type="PROSITE" id="PS00463">
    <property type="entry name" value="ZN2_CY6_FUNGAL_1"/>
    <property type="match status" value="1"/>
</dbReference>
<accession>A0AA39K154</accession>
<dbReference type="GO" id="GO:0000981">
    <property type="term" value="F:DNA-binding transcription factor activity, RNA polymerase II-specific"/>
    <property type="evidence" value="ECO:0007669"/>
    <property type="project" value="InterPro"/>
</dbReference>
<reference evidence="10" key="1">
    <citation type="submission" date="2023-06" db="EMBL/GenBank/DDBJ databases">
        <authorList>
            <consortium name="Lawrence Berkeley National Laboratory"/>
            <person name="Ahrendt S."/>
            <person name="Sahu N."/>
            <person name="Indic B."/>
            <person name="Wong-Bajracharya J."/>
            <person name="Merenyi Z."/>
            <person name="Ke H.-M."/>
            <person name="Monk M."/>
            <person name="Kocsube S."/>
            <person name="Drula E."/>
            <person name="Lipzen A."/>
            <person name="Balint B."/>
            <person name="Henrissat B."/>
            <person name="Andreopoulos B."/>
            <person name="Martin F.M."/>
            <person name="Harder C.B."/>
            <person name="Rigling D."/>
            <person name="Ford K.L."/>
            <person name="Foster G.D."/>
            <person name="Pangilinan J."/>
            <person name="Papanicolaou A."/>
            <person name="Barry K."/>
            <person name="LaButti K."/>
            <person name="Viragh M."/>
            <person name="Koriabine M."/>
            <person name="Yan M."/>
            <person name="Riley R."/>
            <person name="Champramary S."/>
            <person name="Plett K.L."/>
            <person name="Tsai I.J."/>
            <person name="Slot J."/>
            <person name="Sipos G."/>
            <person name="Plett J."/>
            <person name="Nagy L.G."/>
            <person name="Grigoriev I.V."/>
        </authorList>
    </citation>
    <scope>NUCLEOTIDE SEQUENCE</scope>
    <source>
        <strain evidence="10">FPL87.14</strain>
    </source>
</reference>
<comment type="subcellular location">
    <subcellularLocation>
        <location evidence="1">Nucleus</location>
    </subcellularLocation>
</comment>
<dbReference type="Gene3D" id="4.10.240.10">
    <property type="entry name" value="Zn(2)-C6 fungal-type DNA-binding domain"/>
    <property type="match status" value="1"/>
</dbReference>
<comment type="caution">
    <text evidence="10">The sequence shown here is derived from an EMBL/GenBank/DDBJ whole genome shotgun (WGS) entry which is preliminary data.</text>
</comment>
<sequence>MSVFSVQDSPYFLNDNPEHPDSTVHSQVPVKTESSPSPDLLPASASLQNIRFSFRSQPSSSHGSSHSSSRQPSEAPPLVPQSVYRFSQDTSSDYGLMSSVNSWSPQHEDSQMEGHIGLQNAMSFSDEYDEVGDLIDLPSMAGSSGGLAHLSGVSGEKPIRRRSSKACDQCRKSKCKCERTSAEEPCRSCVMLGTPCTFLGPSRKRGPPKGYIDAIEARLHQTEALLGIMISSADPRAQTLLQDIAQDSLAREIINRVDNSPYGVKGRKGGDGEKATGPSKSRHLTAELASQKAEDSKPELTSTHPSNEWQDRVTHMLDLLRRDVAARTTVSGPSDLPLPSLSHQQTSQSRSARDLPSLITSIPLSRSTSYQHPEQESSASDGSHSPGRRLRRKVESGDVPYPSSAPPSALSPIRSNSAFDFRSSVSPVRAGKSAGVIRRSVSDTVNRTVPTRSVSPTGSFSSESDEDDFLGAVGQLSLNEDDEVRYHGKASGLYLLGGTERHDNRNEGGIWRFPKARVWPALPTNVPVQEILSTDLPSPALHDHLLNLYFTYVHPSFPVIHKRSFQEAYKAGPDTPPSESGARSPSGSPFNRRSRHVPNLLLLVMFSLASRYADDPSNPMPSPDSGVMWAAGDLYLDRAKVLLDGSYSSSRSTTCQALLLMGYREIGIGAMAQAWTYIGMAIRMAQDLGMHRSADGWARRELGGKLFTDAELQTRRRIWYSCVVMDKYVSSYIGRPLAIFERDFDTQLPSESDAEELEDWKPHTPLMHDTREKSGRSGHIISCFNASATLSSIISMIVQTIYAVRPVSSRHVESVYLETMLDKWYLELPVHLQHDPVSLKHPAPLPHVLTLHMQYWCAVLLLHRPLGWSYGSRKKSYELCVGAANHITAIATLYKETYSFKGCPVFLCYYIFTASIMHVTSTSVYPGDPQARLRLSKCMEVLKAMAVLWPSAGRAHELLRGAEVNSGHQIRPAEPPKPVDRYKRPAEGSLDDRSVGMQTYPGRPSNYTPNLHPPQVYSVNGTAEVQYTQPSSYYSSYDRPWASEHSNHNVAYPGPLSTSALPQVYSTGLSDARPSLSRNVSHGVEPHPRYPQYWNDYSTYSPLNHGVEYPQTGAEPQNPLTNLFMPEQYNVYSESQPHLLVDGIQTSLRTDNTTSSNQQ</sequence>
<feature type="compositionally biased region" description="Polar residues" evidence="8">
    <location>
        <begin position="447"/>
        <end position="458"/>
    </location>
</feature>
<evidence type="ECO:0000256" key="8">
    <source>
        <dbReference type="SAM" id="MobiDB-lite"/>
    </source>
</evidence>
<dbReference type="EMBL" id="JAUEPT010000005">
    <property type="protein sequence ID" value="KAK0451530.1"/>
    <property type="molecule type" value="Genomic_DNA"/>
</dbReference>
<evidence type="ECO:0000256" key="1">
    <source>
        <dbReference type="ARBA" id="ARBA00004123"/>
    </source>
</evidence>
<feature type="region of interest" description="Disordered" evidence="8">
    <location>
        <begin position="569"/>
        <end position="594"/>
    </location>
</feature>
<evidence type="ECO:0000313" key="11">
    <source>
        <dbReference type="Proteomes" id="UP001175226"/>
    </source>
</evidence>
<feature type="region of interest" description="Disordered" evidence="8">
    <location>
        <begin position="963"/>
        <end position="1010"/>
    </location>
</feature>
<dbReference type="AlphaFoldDB" id="A0AA39K154"/>
<feature type="compositionally biased region" description="Low complexity" evidence="8">
    <location>
        <begin position="55"/>
        <end position="73"/>
    </location>
</feature>